<evidence type="ECO:0000259" key="9">
    <source>
        <dbReference type="PROSITE" id="PS50928"/>
    </source>
</evidence>
<organism evidence="10 11">
    <name type="scientific">Advenella faeciporci</name>
    <dbReference type="NCBI Taxonomy" id="797535"/>
    <lineage>
        <taxon>Bacteria</taxon>
        <taxon>Pseudomonadati</taxon>
        <taxon>Pseudomonadota</taxon>
        <taxon>Betaproteobacteria</taxon>
        <taxon>Burkholderiales</taxon>
        <taxon>Alcaligenaceae</taxon>
    </lineage>
</organism>
<evidence type="ECO:0000313" key="11">
    <source>
        <dbReference type="Proteomes" id="UP000608345"/>
    </source>
</evidence>
<evidence type="ECO:0000256" key="2">
    <source>
        <dbReference type="ARBA" id="ARBA00022448"/>
    </source>
</evidence>
<feature type="transmembrane region" description="Helical" evidence="8">
    <location>
        <begin position="129"/>
        <end position="150"/>
    </location>
</feature>
<keyword evidence="5 8" id="KW-0812">Transmembrane</keyword>
<evidence type="ECO:0000256" key="7">
    <source>
        <dbReference type="ARBA" id="ARBA00023136"/>
    </source>
</evidence>
<gene>
    <name evidence="10" type="ORF">GCM10011450_18910</name>
</gene>
<dbReference type="PROSITE" id="PS50928">
    <property type="entry name" value="ABC_TM1"/>
    <property type="match status" value="2"/>
</dbReference>
<comment type="caution">
    <text evidence="10">The sequence shown here is derived from an EMBL/GenBank/DDBJ whole genome shotgun (WGS) entry which is preliminary data.</text>
</comment>
<evidence type="ECO:0000256" key="6">
    <source>
        <dbReference type="ARBA" id="ARBA00022989"/>
    </source>
</evidence>
<dbReference type="Proteomes" id="UP000608345">
    <property type="component" value="Unassembled WGS sequence"/>
</dbReference>
<feature type="domain" description="ABC transmembrane type-1" evidence="9">
    <location>
        <begin position="47"/>
        <end position="255"/>
    </location>
</feature>
<keyword evidence="6 8" id="KW-1133">Transmembrane helix</keyword>
<feature type="transmembrane region" description="Helical" evidence="8">
    <location>
        <begin position="343"/>
        <end position="364"/>
    </location>
</feature>
<feature type="transmembrane region" description="Helical" evidence="8">
    <location>
        <begin position="286"/>
        <end position="308"/>
    </location>
</feature>
<comment type="subcellular location">
    <subcellularLocation>
        <location evidence="1">Cell inner membrane</location>
        <topology evidence="1">Multi-pass membrane protein</topology>
    </subcellularLocation>
    <subcellularLocation>
        <location evidence="8">Cell membrane</location>
        <topology evidence="8">Multi-pass membrane protein</topology>
    </subcellularLocation>
</comment>
<evidence type="ECO:0000313" key="10">
    <source>
        <dbReference type="EMBL" id="GGW88929.1"/>
    </source>
</evidence>
<dbReference type="SUPFAM" id="SSF161098">
    <property type="entry name" value="MetI-like"/>
    <property type="match status" value="2"/>
</dbReference>
<sequence>MGLLFIVFLVNVLPSLRLLGEALADIVAGEKSSFWKVLRSSATWQATWHSLYTSVLATLLALVLGAGLAFFIALTNIRGKSFWVFMFMLPMMIPPQVTALSWLQLMGPGSALLQLLGIAPGLGSPQPLYSAWGIVLLMGIQHAPLVFLSVRTNLLVLPKELVEAARLSGASQLRIMLDMIFPLCKNGILAGAAIAFVSALGNFGIPAMLGIPASYYVLPTLIYQKMADFGPLMLNEVSSLSVIVGAIAMSGVWVQHRFQSRMALVGMPGKPLAFDLGKARIGCEMALGLIITLILVLPILALGASSLVPAIGVSLGYDNISFSAYAHMLARQGATWRAFENSMLLSLSAAFILACLVLPLAYVTVRRPRRLYAFVLMLLDVPYALPGVVLAIACILLFAKPLPVLQISLYGSLGIILFAYLSRFLTVSFKPVHASMLQLDGALEEAAQLCGASMVRRWRDIVFPLLAPAAFAGFLLVFLIAVNELTVSALLWSAGNETLGVLVFNLEDGGETVLASAISVLIIMMIALLMLALGIVGRNLPKGVIPWRN</sequence>
<feature type="transmembrane region" description="Helical" evidence="8">
    <location>
        <begin position="82"/>
        <end position="103"/>
    </location>
</feature>
<dbReference type="EMBL" id="BMYS01000013">
    <property type="protein sequence ID" value="GGW88929.1"/>
    <property type="molecule type" value="Genomic_DNA"/>
</dbReference>
<proteinExistence type="inferred from homology"/>
<feature type="transmembrane region" description="Helical" evidence="8">
    <location>
        <begin position="371"/>
        <end position="398"/>
    </location>
</feature>
<keyword evidence="7 8" id="KW-0472">Membrane</keyword>
<feature type="transmembrane region" description="Helical" evidence="8">
    <location>
        <begin position="237"/>
        <end position="254"/>
    </location>
</feature>
<comment type="similarity">
    <text evidence="8">Belongs to the binding-protein-dependent transport system permease family.</text>
</comment>
<evidence type="ECO:0000256" key="3">
    <source>
        <dbReference type="ARBA" id="ARBA00022475"/>
    </source>
</evidence>
<dbReference type="PANTHER" id="PTHR43357:SF3">
    <property type="entry name" value="FE(3+)-TRANSPORT SYSTEM PERMEASE PROTEIN FBPB 2"/>
    <property type="match status" value="1"/>
</dbReference>
<evidence type="ECO:0000256" key="1">
    <source>
        <dbReference type="ARBA" id="ARBA00004429"/>
    </source>
</evidence>
<name>A0A918JM01_9BURK</name>
<keyword evidence="3" id="KW-1003">Cell membrane</keyword>
<reference evidence="10" key="2">
    <citation type="submission" date="2020-09" db="EMBL/GenBank/DDBJ databases">
        <authorList>
            <person name="Sun Q."/>
            <person name="Kim S."/>
        </authorList>
    </citation>
    <scope>NUCLEOTIDE SEQUENCE</scope>
    <source>
        <strain evidence="10">KCTC 23732</strain>
    </source>
</reference>
<dbReference type="Pfam" id="PF00528">
    <property type="entry name" value="BPD_transp_1"/>
    <property type="match status" value="2"/>
</dbReference>
<evidence type="ECO:0000256" key="4">
    <source>
        <dbReference type="ARBA" id="ARBA00022519"/>
    </source>
</evidence>
<evidence type="ECO:0000256" key="8">
    <source>
        <dbReference type="RuleBase" id="RU363032"/>
    </source>
</evidence>
<keyword evidence="4" id="KW-0997">Cell inner membrane</keyword>
<feature type="transmembrane region" description="Helical" evidence="8">
    <location>
        <begin position="48"/>
        <end position="75"/>
    </location>
</feature>
<dbReference type="AlphaFoldDB" id="A0A918JM01"/>
<feature type="transmembrane region" description="Helical" evidence="8">
    <location>
        <begin position="404"/>
        <end position="421"/>
    </location>
</feature>
<feature type="transmembrane region" description="Helical" evidence="8">
    <location>
        <begin position="461"/>
        <end position="482"/>
    </location>
</feature>
<feature type="transmembrane region" description="Helical" evidence="8">
    <location>
        <begin position="188"/>
        <end position="217"/>
    </location>
</feature>
<protein>
    <submittedName>
        <fullName evidence="10">ABC transporter permease</fullName>
    </submittedName>
</protein>
<dbReference type="CDD" id="cd06261">
    <property type="entry name" value="TM_PBP2"/>
    <property type="match status" value="2"/>
</dbReference>
<keyword evidence="2 8" id="KW-0813">Transport</keyword>
<dbReference type="InterPro" id="IPR000515">
    <property type="entry name" value="MetI-like"/>
</dbReference>
<feature type="transmembrane region" description="Helical" evidence="8">
    <location>
        <begin position="513"/>
        <end position="536"/>
    </location>
</feature>
<evidence type="ECO:0000256" key="5">
    <source>
        <dbReference type="ARBA" id="ARBA00022692"/>
    </source>
</evidence>
<reference evidence="10" key="1">
    <citation type="journal article" date="2014" name="Int. J. Syst. Evol. Microbiol.">
        <title>Complete genome sequence of Corynebacterium casei LMG S-19264T (=DSM 44701T), isolated from a smear-ripened cheese.</title>
        <authorList>
            <consortium name="US DOE Joint Genome Institute (JGI-PGF)"/>
            <person name="Walter F."/>
            <person name="Albersmeier A."/>
            <person name="Kalinowski J."/>
            <person name="Ruckert C."/>
        </authorList>
    </citation>
    <scope>NUCLEOTIDE SEQUENCE</scope>
    <source>
        <strain evidence="10">KCTC 23732</strain>
    </source>
</reference>
<dbReference type="GO" id="GO:0005886">
    <property type="term" value="C:plasma membrane"/>
    <property type="evidence" value="ECO:0007669"/>
    <property type="project" value="UniProtKB-SubCell"/>
</dbReference>
<dbReference type="InterPro" id="IPR035906">
    <property type="entry name" value="MetI-like_sf"/>
</dbReference>
<keyword evidence="11" id="KW-1185">Reference proteome</keyword>
<feature type="domain" description="ABC transmembrane type-1" evidence="9">
    <location>
        <begin position="339"/>
        <end position="533"/>
    </location>
</feature>
<dbReference type="Gene3D" id="1.10.3720.10">
    <property type="entry name" value="MetI-like"/>
    <property type="match status" value="2"/>
</dbReference>
<accession>A0A918JM01</accession>
<dbReference type="GO" id="GO:0055085">
    <property type="term" value="P:transmembrane transport"/>
    <property type="evidence" value="ECO:0007669"/>
    <property type="project" value="InterPro"/>
</dbReference>
<dbReference type="PANTHER" id="PTHR43357">
    <property type="entry name" value="INNER MEMBRANE ABC TRANSPORTER PERMEASE PROTEIN YDCV"/>
    <property type="match status" value="1"/>
</dbReference>